<dbReference type="InterPro" id="IPR032333">
    <property type="entry name" value="DUF4857"/>
</dbReference>
<accession>A0A7W6WAI2</accession>
<dbReference type="AlphaFoldDB" id="A0A7W6WAI2"/>
<dbReference type="Proteomes" id="UP000554286">
    <property type="component" value="Unassembled WGS sequence"/>
</dbReference>
<keyword evidence="3" id="KW-1185">Reference proteome</keyword>
<reference evidence="2 3" key="1">
    <citation type="submission" date="2020-08" db="EMBL/GenBank/DDBJ databases">
        <title>Genome sequencing of Purple Non-Sulfur Bacteria from various extreme environments.</title>
        <authorList>
            <person name="Mayer M."/>
        </authorList>
    </citation>
    <scope>NUCLEOTIDE SEQUENCE [LARGE SCALE GENOMIC DNA]</scope>
    <source>
        <strain evidence="2 3">JA131</strain>
    </source>
</reference>
<feature type="transmembrane region" description="Helical" evidence="1">
    <location>
        <begin position="379"/>
        <end position="397"/>
    </location>
</feature>
<keyword evidence="1" id="KW-0472">Membrane</keyword>
<name>A0A7W6WAI2_9PROT</name>
<dbReference type="Pfam" id="PF16149">
    <property type="entry name" value="DUF4857"/>
    <property type="match status" value="1"/>
</dbReference>
<evidence type="ECO:0000313" key="3">
    <source>
        <dbReference type="Proteomes" id="UP000554286"/>
    </source>
</evidence>
<organism evidence="2 3">
    <name type="scientific">Roseospira visakhapatnamensis</name>
    <dbReference type="NCBI Taxonomy" id="390880"/>
    <lineage>
        <taxon>Bacteria</taxon>
        <taxon>Pseudomonadati</taxon>
        <taxon>Pseudomonadota</taxon>
        <taxon>Alphaproteobacteria</taxon>
        <taxon>Rhodospirillales</taxon>
        <taxon>Rhodospirillaceae</taxon>
        <taxon>Roseospira</taxon>
    </lineage>
</organism>
<keyword evidence="1" id="KW-1133">Transmembrane helix</keyword>
<keyword evidence="1" id="KW-0812">Transmembrane</keyword>
<evidence type="ECO:0008006" key="4">
    <source>
        <dbReference type="Google" id="ProtNLM"/>
    </source>
</evidence>
<evidence type="ECO:0000256" key="1">
    <source>
        <dbReference type="SAM" id="Phobius"/>
    </source>
</evidence>
<gene>
    <name evidence="2" type="ORF">GGD89_002154</name>
</gene>
<feature type="transmembrane region" description="Helical" evidence="1">
    <location>
        <begin position="409"/>
        <end position="430"/>
    </location>
</feature>
<protein>
    <recommendedName>
        <fullName evidence="4">DUF4857 domain-containing protein</fullName>
    </recommendedName>
</protein>
<dbReference type="EMBL" id="JACIGK010000014">
    <property type="protein sequence ID" value="MBB4266522.1"/>
    <property type="molecule type" value="Genomic_DNA"/>
</dbReference>
<proteinExistence type="predicted"/>
<dbReference type="RefSeq" id="WP_184045039.1">
    <property type="nucleotide sequence ID" value="NZ_JACIGK010000014.1"/>
</dbReference>
<comment type="caution">
    <text evidence="2">The sequence shown here is derived from an EMBL/GenBank/DDBJ whole genome shotgun (WGS) entry which is preliminary data.</text>
</comment>
<evidence type="ECO:0000313" key="2">
    <source>
        <dbReference type="EMBL" id="MBB4266522.1"/>
    </source>
</evidence>
<sequence length="444" mass="49356">MRPRSPQFRAPQSRAPLSRPLGWLTLALLLTGVSAIALPRLYDLAFAVDVAPTHLFYSPVREAFVFREHRGNHAFTYADEHGETFDRQTFEQQIPFIYYRNMALWGLLPLTLEGRTFDADTIRDARQVFELKAREIADRRPSIAVYPLLESNPGRARLRFPEDVFRMTDNRMEFLNVDVNRVDAALTALFTEALTAEGFAFPARLVAGKPTILKPFDEGYLIVDAEGVVFHVKRTDGQPRVVRTPIPADLGRAIRHIKVTENERREILGLVLTDDDRLFLLRAEDYGLIPLPTDGYVPDRMDAKLLINPLYPTVVFGDDAMVHAVAMTPDFDPVASYSRPVPGTRGLPHDVVAGALFPFTLSLDDHGGAFLTWRLDGHGWAGLIGIAGSLLLVLGMARARRAPWRAAAPVVALVALTGVFGLLAALLVPWPRDDRASLAPRPAT</sequence>